<feature type="compositionally biased region" description="Gly residues" evidence="7">
    <location>
        <begin position="910"/>
        <end position="920"/>
    </location>
</feature>
<feature type="region of interest" description="Disordered" evidence="7">
    <location>
        <begin position="811"/>
        <end position="831"/>
    </location>
</feature>
<dbReference type="Proteomes" id="UP001301958">
    <property type="component" value="Unassembled WGS sequence"/>
</dbReference>
<feature type="region of interest" description="Disordered" evidence="7">
    <location>
        <begin position="1"/>
        <end position="112"/>
    </location>
</feature>
<dbReference type="Pfam" id="PF11951">
    <property type="entry name" value="Fungal_trans_2"/>
    <property type="match status" value="1"/>
</dbReference>
<accession>A0AAN7BQA5</accession>
<dbReference type="EMBL" id="MU865335">
    <property type="protein sequence ID" value="KAK4227153.1"/>
    <property type="molecule type" value="Genomic_DNA"/>
</dbReference>
<dbReference type="GO" id="GO:0000976">
    <property type="term" value="F:transcription cis-regulatory region binding"/>
    <property type="evidence" value="ECO:0007669"/>
    <property type="project" value="TreeGrafter"/>
</dbReference>
<dbReference type="GO" id="GO:0000981">
    <property type="term" value="F:DNA-binding transcription factor activity, RNA polymerase II-specific"/>
    <property type="evidence" value="ECO:0007669"/>
    <property type="project" value="InterPro"/>
</dbReference>
<comment type="subcellular location">
    <subcellularLocation>
        <location evidence="1">Nucleus</location>
    </subcellularLocation>
</comment>
<keyword evidence="10" id="KW-1185">Reference proteome</keyword>
<dbReference type="Pfam" id="PF00172">
    <property type="entry name" value="Zn_clus"/>
    <property type="match status" value="1"/>
</dbReference>
<dbReference type="InterPro" id="IPR001138">
    <property type="entry name" value="Zn2Cys6_DnaBD"/>
</dbReference>
<dbReference type="CDD" id="cd00067">
    <property type="entry name" value="GAL4"/>
    <property type="match status" value="1"/>
</dbReference>
<dbReference type="AlphaFoldDB" id="A0AAN7BQA5"/>
<comment type="caution">
    <text evidence="9">The sequence shown here is derived from an EMBL/GenBank/DDBJ whole genome shotgun (WGS) entry which is preliminary data.</text>
</comment>
<name>A0AAN7BQA5_9PEZI</name>
<keyword evidence="4" id="KW-0238">DNA-binding</keyword>
<feature type="compositionally biased region" description="Basic residues" evidence="7">
    <location>
        <begin position="1"/>
        <end position="10"/>
    </location>
</feature>
<evidence type="ECO:0000256" key="4">
    <source>
        <dbReference type="ARBA" id="ARBA00023125"/>
    </source>
</evidence>
<dbReference type="PANTHER" id="PTHR37534">
    <property type="entry name" value="TRANSCRIPTIONAL ACTIVATOR PROTEIN UGA3"/>
    <property type="match status" value="1"/>
</dbReference>
<organism evidence="9 10">
    <name type="scientific">Podospora fimiseda</name>
    <dbReference type="NCBI Taxonomy" id="252190"/>
    <lineage>
        <taxon>Eukaryota</taxon>
        <taxon>Fungi</taxon>
        <taxon>Dikarya</taxon>
        <taxon>Ascomycota</taxon>
        <taxon>Pezizomycotina</taxon>
        <taxon>Sordariomycetes</taxon>
        <taxon>Sordariomycetidae</taxon>
        <taxon>Sordariales</taxon>
        <taxon>Podosporaceae</taxon>
        <taxon>Podospora</taxon>
    </lineage>
</organism>
<dbReference type="SUPFAM" id="SSF57701">
    <property type="entry name" value="Zn2/Cys6 DNA-binding domain"/>
    <property type="match status" value="1"/>
</dbReference>
<evidence type="ECO:0000256" key="1">
    <source>
        <dbReference type="ARBA" id="ARBA00004123"/>
    </source>
</evidence>
<evidence type="ECO:0000256" key="2">
    <source>
        <dbReference type="ARBA" id="ARBA00022833"/>
    </source>
</evidence>
<proteinExistence type="predicted"/>
<dbReference type="PANTHER" id="PTHR37534:SF40">
    <property type="entry name" value="ZN(2)-C6 FUNGAL-TYPE DOMAIN-CONTAINING PROTEIN"/>
    <property type="match status" value="1"/>
</dbReference>
<evidence type="ECO:0000256" key="3">
    <source>
        <dbReference type="ARBA" id="ARBA00023015"/>
    </source>
</evidence>
<evidence type="ECO:0000256" key="7">
    <source>
        <dbReference type="SAM" id="MobiDB-lite"/>
    </source>
</evidence>
<feature type="compositionally biased region" description="Gly residues" evidence="7">
    <location>
        <begin position="815"/>
        <end position="829"/>
    </location>
</feature>
<feature type="compositionally biased region" description="Polar residues" evidence="7">
    <location>
        <begin position="55"/>
        <end position="67"/>
    </location>
</feature>
<dbReference type="InterPro" id="IPR021858">
    <property type="entry name" value="Fun_TF"/>
</dbReference>
<keyword evidence="5" id="KW-0804">Transcription</keyword>
<reference evidence="9" key="1">
    <citation type="journal article" date="2023" name="Mol. Phylogenet. Evol.">
        <title>Genome-scale phylogeny and comparative genomics of the fungal order Sordariales.</title>
        <authorList>
            <person name="Hensen N."/>
            <person name="Bonometti L."/>
            <person name="Westerberg I."/>
            <person name="Brannstrom I.O."/>
            <person name="Guillou S."/>
            <person name="Cros-Aarteil S."/>
            <person name="Calhoun S."/>
            <person name="Haridas S."/>
            <person name="Kuo A."/>
            <person name="Mondo S."/>
            <person name="Pangilinan J."/>
            <person name="Riley R."/>
            <person name="LaButti K."/>
            <person name="Andreopoulos B."/>
            <person name="Lipzen A."/>
            <person name="Chen C."/>
            <person name="Yan M."/>
            <person name="Daum C."/>
            <person name="Ng V."/>
            <person name="Clum A."/>
            <person name="Steindorff A."/>
            <person name="Ohm R.A."/>
            <person name="Martin F."/>
            <person name="Silar P."/>
            <person name="Natvig D.O."/>
            <person name="Lalanne C."/>
            <person name="Gautier V."/>
            <person name="Ament-Velasquez S.L."/>
            <person name="Kruys A."/>
            <person name="Hutchinson M.I."/>
            <person name="Powell A.J."/>
            <person name="Barry K."/>
            <person name="Miller A.N."/>
            <person name="Grigoriev I.V."/>
            <person name="Debuchy R."/>
            <person name="Gladieux P."/>
            <person name="Hiltunen Thoren M."/>
            <person name="Johannesson H."/>
        </authorList>
    </citation>
    <scope>NUCLEOTIDE SEQUENCE</scope>
    <source>
        <strain evidence="9">CBS 990.96</strain>
    </source>
</reference>
<dbReference type="Gene3D" id="4.10.240.10">
    <property type="entry name" value="Zn(2)-C6 fungal-type DNA-binding domain"/>
    <property type="match status" value="1"/>
</dbReference>
<feature type="region of interest" description="Disordered" evidence="7">
    <location>
        <begin position="322"/>
        <end position="392"/>
    </location>
</feature>
<evidence type="ECO:0000256" key="6">
    <source>
        <dbReference type="ARBA" id="ARBA00023242"/>
    </source>
</evidence>
<keyword evidence="6" id="KW-0539">Nucleus</keyword>
<dbReference type="GO" id="GO:0005634">
    <property type="term" value="C:nucleus"/>
    <property type="evidence" value="ECO:0007669"/>
    <property type="project" value="UniProtKB-SubCell"/>
</dbReference>
<reference evidence="9" key="2">
    <citation type="submission" date="2023-05" db="EMBL/GenBank/DDBJ databases">
        <authorList>
            <consortium name="Lawrence Berkeley National Laboratory"/>
            <person name="Steindorff A."/>
            <person name="Hensen N."/>
            <person name="Bonometti L."/>
            <person name="Westerberg I."/>
            <person name="Brannstrom I.O."/>
            <person name="Guillou S."/>
            <person name="Cros-Aarteil S."/>
            <person name="Calhoun S."/>
            <person name="Haridas S."/>
            <person name="Kuo A."/>
            <person name="Mondo S."/>
            <person name="Pangilinan J."/>
            <person name="Riley R."/>
            <person name="Labutti K."/>
            <person name="Andreopoulos B."/>
            <person name="Lipzen A."/>
            <person name="Chen C."/>
            <person name="Yanf M."/>
            <person name="Daum C."/>
            <person name="Ng V."/>
            <person name="Clum A."/>
            <person name="Ohm R."/>
            <person name="Martin F."/>
            <person name="Silar P."/>
            <person name="Natvig D."/>
            <person name="Lalanne C."/>
            <person name="Gautier V."/>
            <person name="Ament-Velasquez S.L."/>
            <person name="Kruys A."/>
            <person name="Hutchinson M.I."/>
            <person name="Powell A.J."/>
            <person name="Barry K."/>
            <person name="Miller A.N."/>
            <person name="Grigoriev I.V."/>
            <person name="Debuchy R."/>
            <person name="Gladieux P."/>
            <person name="Thoren M.H."/>
            <person name="Johannesson H."/>
        </authorList>
    </citation>
    <scope>NUCLEOTIDE SEQUENCE</scope>
    <source>
        <strain evidence="9">CBS 990.96</strain>
    </source>
</reference>
<dbReference type="GO" id="GO:0045944">
    <property type="term" value="P:positive regulation of transcription by RNA polymerase II"/>
    <property type="evidence" value="ECO:0007669"/>
    <property type="project" value="TreeGrafter"/>
</dbReference>
<feature type="domain" description="Zn(2)-C6 fungal-type" evidence="8">
    <location>
        <begin position="115"/>
        <end position="143"/>
    </location>
</feature>
<dbReference type="InterPro" id="IPR036864">
    <property type="entry name" value="Zn2-C6_fun-type_DNA-bd_sf"/>
</dbReference>
<sequence length="943" mass="104647">MNPIHHHHPAQRNPYFSQQPPQQPPTQPQSQPHSGPGYHPQAHQSTPFGDLEGPSTPQTSASSNLSPETRLDPSPVRGRRKGSGAPPPQIWNFKPPKRTQNPSPAVSKARRVRTGCLTCRKRHLKCDEGTPDCSNCMKGNRTCERGLRLNFLDVTVRDPPFLVPQARDWTVSFQDESREIASEYRGGLKRYPSINEMGRGRAASTEMYAEAPRRSQSAMPVASSHTQEPLPQFFSTNNNFNSINNPRNILAQEPRDYATSVGQPPPPPPVQHPVTYDSGQLSLQNLLSHQDNDQYEDTPMANSEPPSAFTLAALQQPFTLKDEPPTYSLQQPERPRRNSQSSLTSSLVGEGTEQNSPSGGYANHPHDKLNPLRVSPDGLTTPSSDRTDSERNYLSTEDEIRYMQVFIDEVTIWMDTLNKEQHFANTLPYLALKSPMLLNACLACGVKRLCPTDEKAGVYYDTATTQMMRSLQNPDRNTAESAITAVVLNVYETMMDTPAQRIHHISGARALIRECGWDATSTGIASSCFWLNVGLEVLTCLSQNWKTAWDPDDWGMDLEFTTWIVGSHAGSVVGSETTQEAAAAAKQADSLVATEELWTQRIFYIMAKVVNFRATIPKFQEPSPHDEQVRLQTRFAEWNRLKALLDAWNHNCPRSMQSFGYSLERSTKSVFPNIWLIKRTSTTARIFYQTCMTLHPQLNPMIVSSSSPSSLAEERESLLLARHHARQVCGMVAHTSDRGVASVAIRALAVAGAVLDDKREQEEVLSILQRIHNETGWKLTKVQDELKSIWERQEQVPGPGQIRRFAAAMSLPMKPGGGNGGEGYSGSGGPQVNPLLVNAEFGKEEAPYRGFWVSPNRQNEKEDKEKGKEKREEGNREMWKEREKDRGGESSSRSGGGGFGGLLRSLDSGSRGGEGGGQGPFPGFQGVNVGRDDGFGFGAHWPR</sequence>
<protein>
    <submittedName>
        <fullName evidence="9">Transcription factor</fullName>
    </submittedName>
</protein>
<dbReference type="GO" id="GO:0008270">
    <property type="term" value="F:zinc ion binding"/>
    <property type="evidence" value="ECO:0007669"/>
    <property type="project" value="InterPro"/>
</dbReference>
<feature type="region of interest" description="Disordered" evidence="7">
    <location>
        <begin position="850"/>
        <end position="943"/>
    </location>
</feature>
<feature type="region of interest" description="Disordered" evidence="7">
    <location>
        <begin position="257"/>
        <end position="276"/>
    </location>
</feature>
<gene>
    <name evidence="9" type="ORF">QBC38DRAFT_199727</name>
</gene>
<keyword evidence="2" id="KW-0862">Zinc</keyword>
<dbReference type="PROSITE" id="PS50048">
    <property type="entry name" value="ZN2_CY6_FUNGAL_2"/>
    <property type="match status" value="1"/>
</dbReference>
<feature type="compositionally biased region" description="Polar residues" evidence="7">
    <location>
        <begin position="338"/>
        <end position="358"/>
    </location>
</feature>
<evidence type="ECO:0000259" key="8">
    <source>
        <dbReference type="PROSITE" id="PS50048"/>
    </source>
</evidence>
<evidence type="ECO:0000313" key="10">
    <source>
        <dbReference type="Proteomes" id="UP001301958"/>
    </source>
</evidence>
<dbReference type="SMART" id="SM00066">
    <property type="entry name" value="GAL4"/>
    <property type="match status" value="1"/>
</dbReference>
<feature type="compositionally biased region" description="Basic and acidic residues" evidence="7">
    <location>
        <begin position="858"/>
        <end position="888"/>
    </location>
</feature>
<evidence type="ECO:0000313" key="9">
    <source>
        <dbReference type="EMBL" id="KAK4227153.1"/>
    </source>
</evidence>
<dbReference type="PROSITE" id="PS00463">
    <property type="entry name" value="ZN2_CY6_FUNGAL_1"/>
    <property type="match status" value="1"/>
</dbReference>
<keyword evidence="3" id="KW-0805">Transcription regulation</keyword>
<evidence type="ECO:0000256" key="5">
    <source>
        <dbReference type="ARBA" id="ARBA00023163"/>
    </source>
</evidence>